<evidence type="ECO:0000259" key="7">
    <source>
        <dbReference type="SMART" id="SM00852"/>
    </source>
</evidence>
<dbReference type="Proteomes" id="UP000539642">
    <property type="component" value="Unassembled WGS sequence"/>
</dbReference>
<dbReference type="SUPFAM" id="SSF63882">
    <property type="entry name" value="MoeA N-terminal region -like"/>
    <property type="match status" value="1"/>
</dbReference>
<dbReference type="InterPro" id="IPR038987">
    <property type="entry name" value="MoeA-like"/>
</dbReference>
<dbReference type="GO" id="GO:0061599">
    <property type="term" value="F:molybdopterin molybdotransferase activity"/>
    <property type="evidence" value="ECO:0007669"/>
    <property type="project" value="UniProtKB-UniRule"/>
</dbReference>
<comment type="cofactor">
    <cofactor evidence="6">
        <name>Mg(2+)</name>
        <dbReference type="ChEBI" id="CHEBI:18420"/>
    </cofactor>
</comment>
<reference evidence="8 9" key="1">
    <citation type="submission" date="2020-08" db="EMBL/GenBank/DDBJ databases">
        <title>Genomic Encyclopedia of Type Strains, Phase IV (KMG-IV): sequencing the most valuable type-strain genomes for metagenomic binning, comparative biology and taxonomic classification.</title>
        <authorList>
            <person name="Goeker M."/>
        </authorList>
    </citation>
    <scope>NUCLEOTIDE SEQUENCE [LARGE SCALE GENOMIC DNA]</scope>
    <source>
        <strain evidence="8 9">DSM 28570</strain>
    </source>
</reference>
<dbReference type="CDD" id="cd00887">
    <property type="entry name" value="MoeA"/>
    <property type="match status" value="1"/>
</dbReference>
<evidence type="ECO:0000256" key="4">
    <source>
        <dbReference type="ARBA" id="ARBA00023150"/>
    </source>
</evidence>
<keyword evidence="4 6" id="KW-0501">Molybdenum cofactor biosynthesis</keyword>
<keyword evidence="6 8" id="KW-0808">Transferase</keyword>
<evidence type="ECO:0000256" key="6">
    <source>
        <dbReference type="RuleBase" id="RU365090"/>
    </source>
</evidence>
<dbReference type="NCBIfam" id="TIGR00177">
    <property type="entry name" value="molyb_syn"/>
    <property type="match status" value="1"/>
</dbReference>
<keyword evidence="9" id="KW-1185">Reference proteome</keyword>
<dbReference type="RefSeq" id="WP_183352167.1">
    <property type="nucleotide sequence ID" value="NZ_JACHEO010000024.1"/>
</dbReference>
<comment type="function">
    <text evidence="1 6">Catalyzes the insertion of molybdate into adenylated molybdopterin with the concomitant release of AMP.</text>
</comment>
<dbReference type="EMBL" id="JACHEO010000024">
    <property type="protein sequence ID" value="MBB5349364.1"/>
    <property type="molecule type" value="Genomic_DNA"/>
</dbReference>
<keyword evidence="6" id="KW-0500">Molybdenum</keyword>
<dbReference type="InterPro" id="IPR036135">
    <property type="entry name" value="MoeA_linker/N_sf"/>
</dbReference>
<dbReference type="InterPro" id="IPR036688">
    <property type="entry name" value="MoeA_C_domain_IV_sf"/>
</dbReference>
<dbReference type="InterPro" id="IPR005111">
    <property type="entry name" value="MoeA_C_domain_IV"/>
</dbReference>
<dbReference type="PROSITE" id="PS01079">
    <property type="entry name" value="MOCF_BIOSYNTHESIS_2"/>
    <property type="match status" value="1"/>
</dbReference>
<evidence type="ECO:0000256" key="1">
    <source>
        <dbReference type="ARBA" id="ARBA00002901"/>
    </source>
</evidence>
<comment type="similarity">
    <text evidence="3 6">Belongs to the MoeA family.</text>
</comment>
<dbReference type="GO" id="GO:0046872">
    <property type="term" value="F:metal ion binding"/>
    <property type="evidence" value="ECO:0007669"/>
    <property type="project" value="UniProtKB-UniRule"/>
</dbReference>
<protein>
    <recommendedName>
        <fullName evidence="6">Molybdopterin molybdenumtransferase</fullName>
        <ecNumber evidence="6">2.10.1.1</ecNumber>
    </recommendedName>
</protein>
<dbReference type="GO" id="GO:0005829">
    <property type="term" value="C:cytosol"/>
    <property type="evidence" value="ECO:0007669"/>
    <property type="project" value="TreeGrafter"/>
</dbReference>
<evidence type="ECO:0000256" key="2">
    <source>
        <dbReference type="ARBA" id="ARBA00005046"/>
    </source>
</evidence>
<dbReference type="PANTHER" id="PTHR10192">
    <property type="entry name" value="MOLYBDOPTERIN BIOSYNTHESIS PROTEIN"/>
    <property type="match status" value="1"/>
</dbReference>
<keyword evidence="6" id="KW-0479">Metal-binding</keyword>
<dbReference type="PANTHER" id="PTHR10192:SF5">
    <property type="entry name" value="GEPHYRIN"/>
    <property type="match status" value="1"/>
</dbReference>
<dbReference type="Gene3D" id="2.170.190.11">
    <property type="entry name" value="Molybdopterin biosynthesis moea protein, domain 3"/>
    <property type="match status" value="1"/>
</dbReference>
<dbReference type="Gene3D" id="2.40.340.10">
    <property type="entry name" value="MoeA, C-terminal, domain IV"/>
    <property type="match status" value="1"/>
</dbReference>
<dbReference type="Pfam" id="PF00994">
    <property type="entry name" value="MoCF_biosynth"/>
    <property type="match status" value="1"/>
</dbReference>
<organism evidence="8 9">
    <name type="scientific">Desulfoprunum benzoelyticum</name>
    <dbReference type="NCBI Taxonomy" id="1506996"/>
    <lineage>
        <taxon>Bacteria</taxon>
        <taxon>Pseudomonadati</taxon>
        <taxon>Thermodesulfobacteriota</taxon>
        <taxon>Desulfobulbia</taxon>
        <taxon>Desulfobulbales</taxon>
        <taxon>Desulfobulbaceae</taxon>
        <taxon>Desulfoprunum</taxon>
    </lineage>
</organism>
<dbReference type="NCBIfam" id="NF045515">
    <property type="entry name" value="Glp_gephyrin"/>
    <property type="match status" value="1"/>
</dbReference>
<dbReference type="InterPro" id="IPR005110">
    <property type="entry name" value="MoeA_linker/N"/>
</dbReference>
<dbReference type="SUPFAM" id="SSF63867">
    <property type="entry name" value="MoeA C-terminal domain-like"/>
    <property type="match status" value="1"/>
</dbReference>
<comment type="caution">
    <text evidence="8">The sequence shown here is derived from an EMBL/GenBank/DDBJ whole genome shotgun (WGS) entry which is preliminary data.</text>
</comment>
<dbReference type="InterPro" id="IPR036425">
    <property type="entry name" value="MoaB/Mog-like_dom_sf"/>
</dbReference>
<keyword evidence="6" id="KW-0460">Magnesium</keyword>
<dbReference type="UniPathway" id="UPA00344"/>
<dbReference type="GO" id="GO:0006777">
    <property type="term" value="P:Mo-molybdopterin cofactor biosynthetic process"/>
    <property type="evidence" value="ECO:0007669"/>
    <property type="project" value="UniProtKB-UniRule"/>
</dbReference>
<dbReference type="AlphaFoldDB" id="A0A840V113"/>
<evidence type="ECO:0000256" key="3">
    <source>
        <dbReference type="ARBA" id="ARBA00010763"/>
    </source>
</evidence>
<accession>A0A840V113</accession>
<dbReference type="Pfam" id="PF03454">
    <property type="entry name" value="MoeA_C"/>
    <property type="match status" value="1"/>
</dbReference>
<feature type="domain" description="MoaB/Mog" evidence="7">
    <location>
        <begin position="195"/>
        <end position="334"/>
    </location>
</feature>
<dbReference type="InterPro" id="IPR001453">
    <property type="entry name" value="MoaB/Mog_dom"/>
</dbReference>
<name>A0A840V113_9BACT</name>
<gene>
    <name evidence="8" type="ORF">HNQ81_003117</name>
</gene>
<dbReference type="SUPFAM" id="SSF53218">
    <property type="entry name" value="Molybdenum cofactor biosynthesis proteins"/>
    <property type="match status" value="1"/>
</dbReference>
<dbReference type="InterPro" id="IPR008284">
    <property type="entry name" value="MoCF_biosynth_CS"/>
</dbReference>
<comment type="catalytic activity">
    <reaction evidence="5">
        <text>adenylyl-molybdopterin + molybdate = Mo-molybdopterin + AMP + H(+)</text>
        <dbReference type="Rhea" id="RHEA:35047"/>
        <dbReference type="ChEBI" id="CHEBI:15378"/>
        <dbReference type="ChEBI" id="CHEBI:36264"/>
        <dbReference type="ChEBI" id="CHEBI:62727"/>
        <dbReference type="ChEBI" id="CHEBI:71302"/>
        <dbReference type="ChEBI" id="CHEBI:456215"/>
        <dbReference type="EC" id="2.10.1.1"/>
    </reaction>
</comment>
<comment type="pathway">
    <text evidence="2 6">Cofactor biosynthesis; molybdopterin biosynthesis.</text>
</comment>
<dbReference type="Gene3D" id="3.40.980.10">
    <property type="entry name" value="MoaB/Mog-like domain"/>
    <property type="match status" value="1"/>
</dbReference>
<dbReference type="EC" id="2.10.1.1" evidence="6"/>
<dbReference type="Pfam" id="PF03453">
    <property type="entry name" value="MoeA_N"/>
    <property type="match status" value="1"/>
</dbReference>
<sequence>MTDTTRDMLGRSGLIPVDEARQVLLDCLGSHIPDQETVPLDQALDRVLAAPIFAPEDLPAHARSTMDGFAVRAADTFGASESMPGYLQIAGEISMGEAPDGRVTEGTCHRIPTGGLLPDGADAVVMLEHTVPVDDTMVEIVKGVGPGVNILGRGEDIAHGQLALPAGQLLRPQDLGLLAGLGIDAVTVTRTVSVGIISTGDEIVPFTETPAPGKIRDINKIALGGQVRRVGAAVVDYGIVSDRWEVFMPVLRQAVADNDLVLFSGGSSVGMRDLGEQAIAELHPPGILVHGVALKPGKPVIIGLSGMKPVFGLPGHPVSAMVCFDLFVRPAIDRLAGRVTDQLPEATIIARLDRNINSAAGRRDIVRVRLIREDHSWAAEPVLGKSGAISSLARAHGYFIIPESSQGISQDTLITVHLYS</sequence>
<proteinExistence type="inferred from homology"/>
<evidence type="ECO:0000256" key="5">
    <source>
        <dbReference type="ARBA" id="ARBA00047317"/>
    </source>
</evidence>
<evidence type="ECO:0000313" key="9">
    <source>
        <dbReference type="Proteomes" id="UP000539642"/>
    </source>
</evidence>
<evidence type="ECO:0000313" key="8">
    <source>
        <dbReference type="EMBL" id="MBB5349364.1"/>
    </source>
</evidence>
<dbReference type="SMART" id="SM00852">
    <property type="entry name" value="MoCF_biosynth"/>
    <property type="match status" value="1"/>
</dbReference>
<dbReference type="Gene3D" id="3.90.105.10">
    <property type="entry name" value="Molybdopterin biosynthesis moea protein, domain 2"/>
    <property type="match status" value="1"/>
</dbReference>